<name>A0A7H1J745_9GAMM</name>
<keyword evidence="1" id="KW-0812">Transmembrane</keyword>
<reference evidence="2 3" key="1">
    <citation type="submission" date="2020-09" db="EMBL/GenBank/DDBJ databases">
        <title>Complete genome sequence of an Arctic sea ice bacterium Marinomonas arctica BSI20414.</title>
        <authorList>
            <person name="Liao L."/>
            <person name="Chen B."/>
        </authorList>
    </citation>
    <scope>NUCLEOTIDE SEQUENCE [LARGE SCALE GENOMIC DNA]</scope>
    <source>
        <strain evidence="2 3">BSI20414</strain>
    </source>
</reference>
<evidence type="ECO:0000313" key="2">
    <source>
        <dbReference type="EMBL" id="QNT06311.1"/>
    </source>
</evidence>
<protein>
    <submittedName>
        <fullName evidence="2">Uncharacterized protein</fullName>
    </submittedName>
</protein>
<gene>
    <name evidence="2" type="ORF">IBG28_01185</name>
</gene>
<feature type="transmembrane region" description="Helical" evidence="1">
    <location>
        <begin position="54"/>
        <end position="77"/>
    </location>
</feature>
<dbReference type="AlphaFoldDB" id="A0A7H1J745"/>
<keyword evidence="1" id="KW-0472">Membrane</keyword>
<dbReference type="RefSeq" id="WP_111609201.1">
    <property type="nucleotide sequence ID" value="NZ_BMLJ01000008.1"/>
</dbReference>
<proteinExistence type="predicted"/>
<organism evidence="2 3">
    <name type="scientific">Marinomonas arctica</name>
    <dbReference type="NCBI Taxonomy" id="383750"/>
    <lineage>
        <taxon>Bacteria</taxon>
        <taxon>Pseudomonadati</taxon>
        <taxon>Pseudomonadota</taxon>
        <taxon>Gammaproteobacteria</taxon>
        <taxon>Oceanospirillales</taxon>
        <taxon>Oceanospirillaceae</taxon>
        <taxon>Marinomonas</taxon>
    </lineage>
</organism>
<evidence type="ECO:0000313" key="3">
    <source>
        <dbReference type="Proteomes" id="UP000516370"/>
    </source>
</evidence>
<accession>A0A7H1J745</accession>
<dbReference type="Proteomes" id="UP000516370">
    <property type="component" value="Chromosome"/>
</dbReference>
<dbReference type="OrthoDB" id="7057840at2"/>
<dbReference type="KEGG" id="mard:IBG28_01185"/>
<dbReference type="EMBL" id="CP061081">
    <property type="protein sequence ID" value="QNT06311.1"/>
    <property type="molecule type" value="Genomic_DNA"/>
</dbReference>
<feature type="transmembrane region" description="Helical" evidence="1">
    <location>
        <begin position="160"/>
        <end position="180"/>
    </location>
</feature>
<evidence type="ECO:0000256" key="1">
    <source>
        <dbReference type="SAM" id="Phobius"/>
    </source>
</evidence>
<keyword evidence="1" id="KW-1133">Transmembrane helix</keyword>
<sequence>MKELIVFLSFFQYVPYFISLYRGLSLPSVSGWFCFAMSLLVTMFASLSLGSYSILIACGLSFLCQVSIIVVGLMRGVALKPDRIEQSILCFVCLSVLLWFFTGQASLAIYLNILVDVLGTVMILKKLSRLPATESPSTWLIGTLCSGLAVWYFYAESGASYYYLITVFLSNLSIFLLVLLQEIRIRMKARDKVTN</sequence>
<feature type="transmembrane region" description="Helical" evidence="1">
    <location>
        <begin position="31"/>
        <end position="48"/>
    </location>
</feature>
<feature type="transmembrane region" description="Helical" evidence="1">
    <location>
        <begin position="6"/>
        <end position="24"/>
    </location>
</feature>
<feature type="transmembrane region" description="Helical" evidence="1">
    <location>
        <begin position="84"/>
        <end position="101"/>
    </location>
</feature>
<keyword evidence="3" id="KW-1185">Reference proteome</keyword>